<organism evidence="5 6">
    <name type="scientific">Pythium insidiosum</name>
    <name type="common">Pythiosis disease agent</name>
    <dbReference type="NCBI Taxonomy" id="114742"/>
    <lineage>
        <taxon>Eukaryota</taxon>
        <taxon>Sar</taxon>
        <taxon>Stramenopiles</taxon>
        <taxon>Oomycota</taxon>
        <taxon>Peronosporomycetes</taxon>
        <taxon>Pythiales</taxon>
        <taxon>Pythiaceae</taxon>
        <taxon>Pythium</taxon>
    </lineage>
</organism>
<feature type="compositionally biased region" description="Low complexity" evidence="4">
    <location>
        <begin position="204"/>
        <end position="218"/>
    </location>
</feature>
<gene>
    <name evidence="5" type="ORF">P43SY_007648</name>
</gene>
<feature type="region of interest" description="Disordered" evidence="4">
    <location>
        <begin position="129"/>
        <end position="151"/>
    </location>
</feature>
<dbReference type="PANTHER" id="PTHR44858:SF1">
    <property type="entry name" value="UDP-N-ACETYLGLUCOSAMINE--PEPTIDE N-ACETYLGLUCOSAMINYLTRANSFERASE SPINDLY-RELATED"/>
    <property type="match status" value="1"/>
</dbReference>
<dbReference type="InterPro" id="IPR019734">
    <property type="entry name" value="TPR_rpt"/>
</dbReference>
<keyword evidence="6" id="KW-1185">Reference proteome</keyword>
<dbReference type="Proteomes" id="UP001209570">
    <property type="component" value="Unassembled WGS sequence"/>
</dbReference>
<dbReference type="InterPro" id="IPR011990">
    <property type="entry name" value="TPR-like_helical_dom_sf"/>
</dbReference>
<dbReference type="SMART" id="SM00028">
    <property type="entry name" value="TPR"/>
    <property type="match status" value="3"/>
</dbReference>
<dbReference type="PROSITE" id="PS50005">
    <property type="entry name" value="TPR"/>
    <property type="match status" value="1"/>
</dbReference>
<evidence type="ECO:0000256" key="1">
    <source>
        <dbReference type="ARBA" id="ARBA00022737"/>
    </source>
</evidence>
<evidence type="ECO:0000313" key="6">
    <source>
        <dbReference type="Proteomes" id="UP001209570"/>
    </source>
</evidence>
<feature type="region of interest" description="Disordered" evidence="4">
    <location>
        <begin position="163"/>
        <end position="244"/>
    </location>
</feature>
<keyword evidence="2 3" id="KW-0802">TPR repeat</keyword>
<dbReference type="InterPro" id="IPR050498">
    <property type="entry name" value="Ycf3"/>
</dbReference>
<sequence>MEARRAASAGDRLDDIRQLIRECDVVLQRDPQCLHTRAVRGHACLKAKLWAQAIADFGAILAVRPDDVHGRFSRGMALFKSGCVEAAHADFSRVLELNPHHVMARYARAGCLNSEGRFHRAIQDYTIALQHDERESQNPSRRGEKLPRGWHQDAEKFIHQTLTSGLRSRASCRSAEPSTAPAPAATERREAAATAPHKARRVVRVVLDLPPSQSSSPPVGRRAEEPQKELTPTPTPTASEPATATRVERLVAAAPRPVRRVTIAL</sequence>
<name>A0AAD5Q834_PYTIN</name>
<dbReference type="Pfam" id="PF13371">
    <property type="entry name" value="TPR_9"/>
    <property type="match status" value="1"/>
</dbReference>
<feature type="compositionally biased region" description="Low complexity" evidence="4">
    <location>
        <begin position="173"/>
        <end position="185"/>
    </location>
</feature>
<reference evidence="5" key="1">
    <citation type="submission" date="2021-12" db="EMBL/GenBank/DDBJ databases">
        <title>Prjna785345.</title>
        <authorList>
            <person name="Rujirawat T."/>
            <person name="Krajaejun T."/>
        </authorList>
    </citation>
    <scope>NUCLEOTIDE SEQUENCE</scope>
    <source>
        <strain evidence="5">Pi057C3</strain>
    </source>
</reference>
<dbReference type="EMBL" id="JAKCXM010000063">
    <property type="protein sequence ID" value="KAJ0404395.1"/>
    <property type="molecule type" value="Genomic_DNA"/>
</dbReference>
<evidence type="ECO:0000313" key="5">
    <source>
        <dbReference type="EMBL" id="KAJ0404395.1"/>
    </source>
</evidence>
<dbReference type="PANTHER" id="PTHR44858">
    <property type="entry name" value="TETRATRICOPEPTIDE REPEAT PROTEIN 6"/>
    <property type="match status" value="1"/>
</dbReference>
<proteinExistence type="predicted"/>
<accession>A0AAD5Q834</accession>
<evidence type="ECO:0000256" key="3">
    <source>
        <dbReference type="PROSITE-ProRule" id="PRU00339"/>
    </source>
</evidence>
<comment type="caution">
    <text evidence="5">The sequence shown here is derived from an EMBL/GenBank/DDBJ whole genome shotgun (WGS) entry which is preliminary data.</text>
</comment>
<protein>
    <submittedName>
        <fullName evidence="5">Uncharacterized protein</fullName>
    </submittedName>
</protein>
<evidence type="ECO:0000256" key="4">
    <source>
        <dbReference type="SAM" id="MobiDB-lite"/>
    </source>
</evidence>
<keyword evidence="1" id="KW-0677">Repeat</keyword>
<dbReference type="Gene3D" id="1.25.40.10">
    <property type="entry name" value="Tetratricopeptide repeat domain"/>
    <property type="match status" value="1"/>
</dbReference>
<feature type="repeat" description="TPR" evidence="3">
    <location>
        <begin position="68"/>
        <end position="101"/>
    </location>
</feature>
<evidence type="ECO:0000256" key="2">
    <source>
        <dbReference type="ARBA" id="ARBA00022803"/>
    </source>
</evidence>
<dbReference type="AlphaFoldDB" id="A0AAD5Q834"/>
<dbReference type="SUPFAM" id="SSF48452">
    <property type="entry name" value="TPR-like"/>
    <property type="match status" value="1"/>
</dbReference>
<feature type="compositionally biased region" description="Basic and acidic residues" evidence="4">
    <location>
        <begin position="130"/>
        <end position="151"/>
    </location>
</feature>